<dbReference type="CDD" id="cd06577">
    <property type="entry name" value="PASTA_pknB"/>
    <property type="match status" value="3"/>
</dbReference>
<dbReference type="SMART" id="SM00220">
    <property type="entry name" value="S_TKc"/>
    <property type="match status" value="1"/>
</dbReference>
<sequence>MAKLFGNRYEIGQMIGTGGMADVYIGEDQRLSRKVAVKVLRSDLARDPSFVARFRKEALAAAGLNHPGIVAVYDSGEEGLNSYIVMELVTGHTLREELSDRATLTVDRSLEIIEGVLDALSYSHQNGIIHRDIKPGNIMLSEFGDVKVMDFGIARAMDDIGATMTSTWNIVGTAQYLSPEQATGEAADLRSDIYSVGCLLYELVTGQPPFTGDTPVAIAYQHVSADFVLPSAINPDLDENIDKIITVALAKDPADRYQSADLMLADIRRAMKGQNVTTKIRRIVPRRNFLVMGGAIAAFVLLVGLAFNSFNSSAPQPSLQIPNVVGLTQADAEKLLSGYTINIQRAPDSRIPKDRVASQLPLATTRAPKGSSITLTISDGPGDTTVPTTIVGLSLEEARNELSAAGLLITQIVPVDSNSRTGVVLKITPDAGSIIKAGSGVILEIASGSLKVPALIDLTGIEAQTILTQAGFLVKEISGYDEAKPIGVVLAQAPAAGTTQVIGSDVAITVNKKP</sequence>
<evidence type="ECO:0000256" key="2">
    <source>
        <dbReference type="ARBA" id="ARBA00022679"/>
    </source>
</evidence>
<dbReference type="PROSITE" id="PS51178">
    <property type="entry name" value="PASTA"/>
    <property type="match status" value="3"/>
</dbReference>
<evidence type="ECO:0000313" key="10">
    <source>
        <dbReference type="EMBL" id="CAB4693984.1"/>
    </source>
</evidence>
<evidence type="ECO:0000259" key="8">
    <source>
        <dbReference type="PROSITE" id="PS50011"/>
    </source>
</evidence>
<reference evidence="10" key="1">
    <citation type="submission" date="2020-05" db="EMBL/GenBank/DDBJ databases">
        <authorList>
            <person name="Chiriac C."/>
            <person name="Salcher M."/>
            <person name="Ghai R."/>
            <person name="Kavagutti S V."/>
        </authorList>
    </citation>
    <scope>NUCLEOTIDE SEQUENCE</scope>
</reference>
<keyword evidence="6" id="KW-0067">ATP-binding</keyword>
<dbReference type="InterPro" id="IPR011009">
    <property type="entry name" value="Kinase-like_dom_sf"/>
</dbReference>
<evidence type="ECO:0000256" key="7">
    <source>
        <dbReference type="SAM" id="Phobius"/>
    </source>
</evidence>
<feature type="domain" description="PASTA" evidence="9">
    <location>
        <begin position="316"/>
        <end position="379"/>
    </location>
</feature>
<dbReference type="InterPro" id="IPR005543">
    <property type="entry name" value="PASTA_dom"/>
</dbReference>
<evidence type="ECO:0000256" key="4">
    <source>
        <dbReference type="ARBA" id="ARBA00022741"/>
    </source>
</evidence>
<dbReference type="InterPro" id="IPR000719">
    <property type="entry name" value="Prot_kinase_dom"/>
</dbReference>
<organism evidence="10">
    <name type="scientific">freshwater metagenome</name>
    <dbReference type="NCBI Taxonomy" id="449393"/>
    <lineage>
        <taxon>unclassified sequences</taxon>
        <taxon>metagenomes</taxon>
        <taxon>ecological metagenomes</taxon>
    </lineage>
</organism>
<feature type="transmembrane region" description="Helical" evidence="7">
    <location>
        <begin position="289"/>
        <end position="310"/>
    </location>
</feature>
<dbReference type="FunFam" id="3.30.200.20:FF:000035">
    <property type="entry name" value="Serine/threonine protein kinase Stk1"/>
    <property type="match status" value="1"/>
</dbReference>
<dbReference type="EMBL" id="CAEZXV010000009">
    <property type="protein sequence ID" value="CAB4693984.1"/>
    <property type="molecule type" value="Genomic_DNA"/>
</dbReference>
<keyword evidence="5" id="KW-0418">Kinase</keyword>
<dbReference type="Gene3D" id="3.30.10.20">
    <property type="match status" value="3"/>
</dbReference>
<keyword evidence="2" id="KW-0808">Transferase</keyword>
<dbReference type="Pfam" id="PF00069">
    <property type="entry name" value="Pkinase"/>
    <property type="match status" value="1"/>
</dbReference>
<keyword evidence="7" id="KW-0812">Transmembrane</keyword>
<name>A0A6J6PC82_9ZZZZ</name>
<dbReference type="Pfam" id="PF03793">
    <property type="entry name" value="PASTA"/>
    <property type="match status" value="3"/>
</dbReference>
<dbReference type="SUPFAM" id="SSF56112">
    <property type="entry name" value="Protein kinase-like (PK-like)"/>
    <property type="match status" value="1"/>
</dbReference>
<accession>A0A6J6PC82</accession>
<dbReference type="PROSITE" id="PS00108">
    <property type="entry name" value="PROTEIN_KINASE_ST"/>
    <property type="match status" value="1"/>
</dbReference>
<dbReference type="PROSITE" id="PS00107">
    <property type="entry name" value="PROTEIN_KINASE_ATP"/>
    <property type="match status" value="1"/>
</dbReference>
<keyword evidence="4" id="KW-0547">Nucleotide-binding</keyword>
<evidence type="ECO:0000256" key="6">
    <source>
        <dbReference type="ARBA" id="ARBA00022840"/>
    </source>
</evidence>
<dbReference type="PANTHER" id="PTHR43289:SF6">
    <property type="entry name" value="SERINE_THREONINE-PROTEIN KINASE NEKL-3"/>
    <property type="match status" value="1"/>
</dbReference>
<protein>
    <submittedName>
        <fullName evidence="10">Unannotated protein</fullName>
    </submittedName>
</protein>
<dbReference type="GO" id="GO:0004674">
    <property type="term" value="F:protein serine/threonine kinase activity"/>
    <property type="evidence" value="ECO:0007669"/>
    <property type="project" value="UniProtKB-KW"/>
</dbReference>
<feature type="domain" description="PASTA" evidence="9">
    <location>
        <begin position="446"/>
        <end position="512"/>
    </location>
</feature>
<feature type="domain" description="PASTA" evidence="9">
    <location>
        <begin position="380"/>
        <end position="445"/>
    </location>
</feature>
<dbReference type="FunFam" id="1.10.510.10:FF:000021">
    <property type="entry name" value="Serine/threonine protein kinase"/>
    <property type="match status" value="1"/>
</dbReference>
<dbReference type="SMART" id="SM00740">
    <property type="entry name" value="PASTA"/>
    <property type="match status" value="3"/>
</dbReference>
<keyword evidence="1" id="KW-0723">Serine/threonine-protein kinase</keyword>
<evidence type="ECO:0000259" key="9">
    <source>
        <dbReference type="PROSITE" id="PS51178"/>
    </source>
</evidence>
<dbReference type="CDD" id="cd14014">
    <property type="entry name" value="STKc_PknB_like"/>
    <property type="match status" value="1"/>
</dbReference>
<keyword evidence="7" id="KW-1133">Transmembrane helix</keyword>
<gene>
    <name evidence="10" type="ORF">UFOPK2598_00213</name>
</gene>
<evidence type="ECO:0000256" key="3">
    <source>
        <dbReference type="ARBA" id="ARBA00022737"/>
    </source>
</evidence>
<keyword evidence="3" id="KW-0677">Repeat</keyword>
<dbReference type="AlphaFoldDB" id="A0A6J6PC82"/>
<dbReference type="Gene3D" id="3.30.200.20">
    <property type="entry name" value="Phosphorylase Kinase, domain 1"/>
    <property type="match status" value="1"/>
</dbReference>
<dbReference type="Gene3D" id="1.10.510.10">
    <property type="entry name" value="Transferase(Phosphotransferase) domain 1"/>
    <property type="match status" value="1"/>
</dbReference>
<evidence type="ECO:0000256" key="1">
    <source>
        <dbReference type="ARBA" id="ARBA00022527"/>
    </source>
</evidence>
<dbReference type="PROSITE" id="PS50011">
    <property type="entry name" value="PROTEIN_KINASE_DOM"/>
    <property type="match status" value="1"/>
</dbReference>
<dbReference type="InterPro" id="IPR017441">
    <property type="entry name" value="Protein_kinase_ATP_BS"/>
</dbReference>
<dbReference type="PANTHER" id="PTHR43289">
    <property type="entry name" value="MITOGEN-ACTIVATED PROTEIN KINASE KINASE KINASE 20-RELATED"/>
    <property type="match status" value="1"/>
</dbReference>
<evidence type="ECO:0000256" key="5">
    <source>
        <dbReference type="ARBA" id="ARBA00022777"/>
    </source>
</evidence>
<dbReference type="InterPro" id="IPR008271">
    <property type="entry name" value="Ser/Thr_kinase_AS"/>
</dbReference>
<proteinExistence type="predicted"/>
<keyword evidence="7" id="KW-0472">Membrane</keyword>
<feature type="domain" description="Protein kinase" evidence="8">
    <location>
        <begin position="9"/>
        <end position="271"/>
    </location>
</feature>
<dbReference type="GO" id="GO:0005524">
    <property type="term" value="F:ATP binding"/>
    <property type="evidence" value="ECO:0007669"/>
    <property type="project" value="UniProtKB-KW"/>
</dbReference>